<evidence type="ECO:0000256" key="9">
    <source>
        <dbReference type="ARBA" id="ARBA00023069"/>
    </source>
</evidence>
<keyword evidence="11" id="KW-0966">Cell projection</keyword>
<dbReference type="GeneID" id="116050621"/>
<keyword evidence="17" id="KW-1185">Reference proteome</keyword>
<dbReference type="RefSeq" id="XP_031156696.1">
    <property type="nucleotide sequence ID" value="XM_031300836.2"/>
</dbReference>
<feature type="compositionally biased region" description="Basic and acidic residues" evidence="14">
    <location>
        <begin position="1"/>
        <end position="25"/>
    </location>
</feature>
<keyword evidence="6" id="KW-0493">Microtubule</keyword>
<evidence type="ECO:0000256" key="4">
    <source>
        <dbReference type="ARBA" id="ARBA00021301"/>
    </source>
</evidence>
<dbReference type="GeneTree" id="ENSGT00390000009477"/>
<dbReference type="KEGG" id="sluc:116050621"/>
<dbReference type="GO" id="GO:0030317">
    <property type="term" value="P:flagellated sperm motility"/>
    <property type="evidence" value="ECO:0007669"/>
    <property type="project" value="TreeGrafter"/>
</dbReference>
<dbReference type="OrthoDB" id="767661at2759"/>
<dbReference type="PANTHER" id="PTHR31543">
    <property type="entry name" value="DYNEIN REGULATORY COMPLEX SUBUNIT 4"/>
    <property type="match status" value="1"/>
</dbReference>
<evidence type="ECO:0000256" key="5">
    <source>
        <dbReference type="ARBA" id="ARBA00022490"/>
    </source>
</evidence>
<accession>A0A8D0A9H2</accession>
<sequence>MMPKTKTEGKGGKQKKDNQPKEEMPKAQPSKTEGETKETVKEKSPAAVEKNMDEMWEECASVQEEFYRVLKQKSHFKMEKDKAQRSWDNSKRNLDEAKASMRERLRLKQEAERHRQAEIKEHEQKLKQLETAHHNEICELKVANVSRTSKAQRGQVELEVVLQKKKHILQADMGERESCNKIFIRKFKQRQQDELKELNDSYEKTVREMEANYINKMKIMAEENNQNTKTKLDEIDKQMKMRIVSFVAAQSKAWRDLNKSVEDKHHVCLEKERLETEVEAAKGKGELLDQRLAAAVQKNKSITESLQELEPKLSESRAQLVKERKAMVKSLKRGKEMSAHILRERRELYLKHQQLELKYEQVQQEYDELQKRQTEAILDVQQKSGLKALVLERKIKAMTEMQEKEQLELWVALAFGQGDQPAAKNIKELLESKDATIRALKAIVSRDLKEYNDLVKNAAVLGIFVDTWLPMGDIKKNVRNASEDSVPLQSKNFDNLMQELTALCISEDDSVQKDDLGLNPVSASPDGEHLQLSGASGWAQVPIPTESEDGGSCVSDQQAMVTTRATDDSLLDENVTLPDSGLIHSHQ</sequence>
<keyword evidence="10" id="KW-0206">Cytoskeleton</keyword>
<feature type="coiled-coil region" evidence="13">
    <location>
        <begin position="91"/>
        <end position="139"/>
    </location>
</feature>
<evidence type="ECO:0000259" key="15">
    <source>
        <dbReference type="Pfam" id="PF13851"/>
    </source>
</evidence>
<evidence type="ECO:0000313" key="17">
    <source>
        <dbReference type="Proteomes" id="UP000694568"/>
    </source>
</evidence>
<dbReference type="GO" id="GO:0008017">
    <property type="term" value="F:microtubule binding"/>
    <property type="evidence" value="ECO:0007669"/>
    <property type="project" value="InterPro"/>
</dbReference>
<dbReference type="GO" id="GO:0005874">
    <property type="term" value="C:microtubule"/>
    <property type="evidence" value="ECO:0007669"/>
    <property type="project" value="UniProtKB-KW"/>
</dbReference>
<dbReference type="Proteomes" id="UP000694568">
    <property type="component" value="Unplaced"/>
</dbReference>
<dbReference type="GO" id="GO:0031267">
    <property type="term" value="F:small GTPase binding"/>
    <property type="evidence" value="ECO:0007669"/>
    <property type="project" value="InterPro"/>
</dbReference>
<evidence type="ECO:0000256" key="2">
    <source>
        <dbReference type="ARBA" id="ARBA00004245"/>
    </source>
</evidence>
<feature type="region of interest" description="Disordered" evidence="14">
    <location>
        <begin position="1"/>
        <end position="47"/>
    </location>
</feature>
<evidence type="ECO:0000256" key="6">
    <source>
        <dbReference type="ARBA" id="ARBA00022701"/>
    </source>
</evidence>
<comment type="similarity">
    <text evidence="3">Belongs to the DRC4 family.</text>
</comment>
<feature type="domain" description="Growth arrest-specific protein 8" evidence="15">
    <location>
        <begin position="273"/>
        <end position="440"/>
    </location>
</feature>
<keyword evidence="5" id="KW-0963">Cytoplasm</keyword>
<name>A0A8D0A9H2_SANLU</name>
<evidence type="ECO:0000256" key="14">
    <source>
        <dbReference type="SAM" id="MobiDB-lite"/>
    </source>
</evidence>
<keyword evidence="8 13" id="KW-0175">Coiled coil</keyword>
<dbReference type="PANTHER" id="PTHR31543:SF0">
    <property type="entry name" value="DYNEIN REGULATORY COMPLEX SUBUNIT 4"/>
    <property type="match status" value="1"/>
</dbReference>
<comment type="subcellular location">
    <subcellularLocation>
        <location evidence="1">Cell projection</location>
        <location evidence="1">Cilium</location>
        <location evidence="1">Flagellum</location>
    </subcellularLocation>
    <subcellularLocation>
        <location evidence="2">Cytoplasm</location>
        <location evidence="2">Cytoskeleton</location>
    </subcellularLocation>
</comment>
<dbReference type="GO" id="GO:0005794">
    <property type="term" value="C:Golgi apparatus"/>
    <property type="evidence" value="ECO:0007669"/>
    <property type="project" value="TreeGrafter"/>
</dbReference>
<feature type="compositionally biased region" description="Basic and acidic residues" evidence="14">
    <location>
        <begin position="32"/>
        <end position="44"/>
    </location>
</feature>
<evidence type="ECO:0000256" key="13">
    <source>
        <dbReference type="SAM" id="Coils"/>
    </source>
</evidence>
<gene>
    <name evidence="16" type="primary">LOC116050621</name>
</gene>
<evidence type="ECO:0000256" key="1">
    <source>
        <dbReference type="ARBA" id="ARBA00004230"/>
    </source>
</evidence>
<protein>
    <recommendedName>
        <fullName evidence="4">Dynein regulatory complex subunit 4</fullName>
    </recommendedName>
    <alternativeName>
        <fullName evidence="12">Growth arrest-specific protein 8</fullName>
    </alternativeName>
</protein>
<dbReference type="GO" id="GO:0031514">
    <property type="term" value="C:motile cilium"/>
    <property type="evidence" value="ECO:0007669"/>
    <property type="project" value="UniProtKB-SubCell"/>
</dbReference>
<keyword evidence="7" id="KW-0282">Flagellum</keyword>
<evidence type="ECO:0000256" key="3">
    <source>
        <dbReference type="ARBA" id="ARBA00009859"/>
    </source>
</evidence>
<organism evidence="16 17">
    <name type="scientific">Sander lucioperca</name>
    <name type="common">Pike-perch</name>
    <name type="synonym">Perca lucioperca</name>
    <dbReference type="NCBI Taxonomy" id="283035"/>
    <lineage>
        <taxon>Eukaryota</taxon>
        <taxon>Metazoa</taxon>
        <taxon>Chordata</taxon>
        <taxon>Craniata</taxon>
        <taxon>Vertebrata</taxon>
        <taxon>Euteleostomi</taxon>
        <taxon>Actinopterygii</taxon>
        <taxon>Neopterygii</taxon>
        <taxon>Teleostei</taxon>
        <taxon>Neoteleostei</taxon>
        <taxon>Acanthomorphata</taxon>
        <taxon>Eupercaria</taxon>
        <taxon>Perciformes</taxon>
        <taxon>Percoidei</taxon>
        <taxon>Percidae</taxon>
        <taxon>Luciopercinae</taxon>
        <taxon>Sander</taxon>
    </lineage>
</organism>
<proteinExistence type="inferred from homology"/>
<dbReference type="Pfam" id="PF13851">
    <property type="entry name" value="GAS"/>
    <property type="match status" value="1"/>
</dbReference>
<dbReference type="Ensembl" id="ENSSLUT00000049380.1">
    <property type="protein sequence ID" value="ENSSLUP00000047926.1"/>
    <property type="gene ID" value="ENSSLUG00000021040.1"/>
</dbReference>
<evidence type="ECO:0000313" key="16">
    <source>
        <dbReference type="Ensembl" id="ENSSLUP00000047926.1"/>
    </source>
</evidence>
<evidence type="ECO:0000256" key="11">
    <source>
        <dbReference type="ARBA" id="ARBA00023273"/>
    </source>
</evidence>
<reference evidence="16" key="2">
    <citation type="submission" date="2025-09" db="UniProtKB">
        <authorList>
            <consortium name="Ensembl"/>
        </authorList>
    </citation>
    <scope>IDENTIFICATION</scope>
</reference>
<feature type="coiled-coil region" evidence="13">
    <location>
        <begin position="185"/>
        <end position="238"/>
    </location>
</feature>
<evidence type="ECO:0000256" key="10">
    <source>
        <dbReference type="ARBA" id="ARBA00023212"/>
    </source>
</evidence>
<keyword evidence="9" id="KW-0969">Cilium</keyword>
<feature type="coiled-coil region" evidence="13">
    <location>
        <begin position="345"/>
        <end position="379"/>
    </location>
</feature>
<evidence type="ECO:0000256" key="7">
    <source>
        <dbReference type="ARBA" id="ARBA00022846"/>
    </source>
</evidence>
<dbReference type="InterPro" id="IPR025593">
    <property type="entry name" value="GAS8_dom"/>
</dbReference>
<dbReference type="AlphaFoldDB" id="A0A8D0A9H2"/>
<evidence type="ECO:0000256" key="12">
    <source>
        <dbReference type="ARBA" id="ARBA00031568"/>
    </source>
</evidence>
<reference evidence="16" key="1">
    <citation type="submission" date="2025-08" db="UniProtKB">
        <authorList>
            <consortium name="Ensembl"/>
        </authorList>
    </citation>
    <scope>IDENTIFICATION</scope>
</reference>
<dbReference type="InterPro" id="IPR039308">
    <property type="entry name" value="GAS8"/>
</dbReference>
<evidence type="ECO:0000256" key="8">
    <source>
        <dbReference type="ARBA" id="ARBA00023054"/>
    </source>
</evidence>